<dbReference type="GeneID" id="19879798"/>
<keyword evidence="1" id="KW-0732">Signal</keyword>
<evidence type="ECO:0000256" key="1">
    <source>
        <dbReference type="SAM" id="SignalP"/>
    </source>
</evidence>
<dbReference type="OrthoDB" id="415696at2759"/>
<dbReference type="AlphaFoldDB" id="L2GSJ2"/>
<evidence type="ECO:0000259" key="2">
    <source>
        <dbReference type="Pfam" id="PF00462"/>
    </source>
</evidence>
<keyword evidence="4" id="KW-1185">Reference proteome</keyword>
<accession>L2GSJ2</accession>
<dbReference type="PROSITE" id="PS51354">
    <property type="entry name" value="GLUTAREDOXIN_2"/>
    <property type="match status" value="1"/>
</dbReference>
<protein>
    <recommendedName>
        <fullName evidence="2">Glutaredoxin domain-containing protein</fullName>
    </recommendedName>
</protein>
<dbReference type="InterPro" id="IPR036249">
    <property type="entry name" value="Thioredoxin-like_sf"/>
</dbReference>
<organism evidence="3 4">
    <name type="scientific">Vavraia culicis (isolate floridensis)</name>
    <name type="common">Microsporidian parasite</name>
    <dbReference type="NCBI Taxonomy" id="948595"/>
    <lineage>
        <taxon>Eukaryota</taxon>
        <taxon>Fungi</taxon>
        <taxon>Fungi incertae sedis</taxon>
        <taxon>Microsporidia</taxon>
        <taxon>Pleistophoridae</taxon>
        <taxon>Vavraia</taxon>
    </lineage>
</organism>
<feature type="chain" id="PRO_5013107793" description="Glutaredoxin domain-containing protein" evidence="1">
    <location>
        <begin position="16"/>
        <end position="165"/>
    </location>
</feature>
<dbReference type="VEuPathDB" id="MicrosporidiaDB:VCUG_01929"/>
<sequence length="165" mass="19184">MFLFLNVILAKGTFSGLFDFLKFDNYENFVDRARYDADINTEDPSLLDLMKTEFVVFGTETCGFTKKALGLLKDKGVSYVFVDKDKNMTNTYETLKSTLQHDTLPLIIHNKRFLGGYGKLIKYFENPMNNSDSTQDSYRKYYENYYKGYYGNAYNNSESTNYSSQ</sequence>
<dbReference type="HOGENOM" id="CLU_1662039_0_0_1"/>
<evidence type="ECO:0000313" key="4">
    <source>
        <dbReference type="Proteomes" id="UP000011081"/>
    </source>
</evidence>
<dbReference type="InterPro" id="IPR002109">
    <property type="entry name" value="Glutaredoxin"/>
</dbReference>
<dbReference type="Proteomes" id="UP000011081">
    <property type="component" value="Unassembled WGS sequence"/>
</dbReference>
<dbReference type="OMA" id="DKNMTNT"/>
<proteinExistence type="predicted"/>
<dbReference type="GO" id="GO:0016491">
    <property type="term" value="F:oxidoreductase activity"/>
    <property type="evidence" value="ECO:0007669"/>
    <property type="project" value="UniProtKB-ARBA"/>
</dbReference>
<dbReference type="RefSeq" id="XP_008074942.1">
    <property type="nucleotide sequence ID" value="XM_008076751.1"/>
</dbReference>
<evidence type="ECO:0000313" key="3">
    <source>
        <dbReference type="EMBL" id="ELA46599.1"/>
    </source>
</evidence>
<dbReference type="CDD" id="cd02066">
    <property type="entry name" value="GRX_family"/>
    <property type="match status" value="1"/>
</dbReference>
<dbReference type="InParanoid" id="L2GSJ2"/>
<gene>
    <name evidence="3" type="ORF">VCUG_01929</name>
</gene>
<name>L2GSJ2_VAVCU</name>
<dbReference type="SUPFAM" id="SSF52833">
    <property type="entry name" value="Thioredoxin-like"/>
    <property type="match status" value="1"/>
</dbReference>
<feature type="domain" description="Glutaredoxin" evidence="2">
    <location>
        <begin position="55"/>
        <end position="113"/>
    </location>
</feature>
<dbReference type="Pfam" id="PF00462">
    <property type="entry name" value="Glutaredoxin"/>
    <property type="match status" value="1"/>
</dbReference>
<dbReference type="EMBL" id="GL877439">
    <property type="protein sequence ID" value="ELA46599.1"/>
    <property type="molecule type" value="Genomic_DNA"/>
</dbReference>
<reference evidence="4" key="1">
    <citation type="submission" date="2011-03" db="EMBL/GenBank/DDBJ databases">
        <title>The genome sequence of Vavraia culicis strain floridensis.</title>
        <authorList>
            <consortium name="The Broad Institute Genome Sequencing Platform"/>
            <person name="Cuomo C."/>
            <person name="Becnel J."/>
            <person name="Sanscrainte N."/>
            <person name="Young S.K."/>
            <person name="Zeng Q."/>
            <person name="Gargeya S."/>
            <person name="Fitzgerald M."/>
            <person name="Haas B."/>
            <person name="Abouelleil A."/>
            <person name="Alvarado L."/>
            <person name="Arachchi H.M."/>
            <person name="Berlin A."/>
            <person name="Chapman S.B."/>
            <person name="Gearin G."/>
            <person name="Goldberg J."/>
            <person name="Griggs A."/>
            <person name="Gujja S."/>
            <person name="Hansen M."/>
            <person name="Heiman D."/>
            <person name="Howarth C."/>
            <person name="Larimer J."/>
            <person name="Lui A."/>
            <person name="MacDonald P.J.P."/>
            <person name="McCowen C."/>
            <person name="Montmayeur A."/>
            <person name="Murphy C."/>
            <person name="Neiman D."/>
            <person name="Pearson M."/>
            <person name="Priest M."/>
            <person name="Roberts A."/>
            <person name="Saif S."/>
            <person name="Shea T."/>
            <person name="Sisk P."/>
            <person name="Stolte C."/>
            <person name="Sykes S."/>
            <person name="Wortman J."/>
            <person name="Nusbaum C."/>
            <person name="Birren B."/>
        </authorList>
    </citation>
    <scope>NUCLEOTIDE SEQUENCE [LARGE SCALE GENOMIC DNA]</scope>
    <source>
        <strain evidence="4">floridensis</strain>
    </source>
</reference>
<feature type="signal peptide" evidence="1">
    <location>
        <begin position="1"/>
        <end position="15"/>
    </location>
</feature>
<dbReference type="Gene3D" id="3.40.30.10">
    <property type="entry name" value="Glutaredoxin"/>
    <property type="match status" value="1"/>
</dbReference>